<protein>
    <submittedName>
        <fullName evidence="2">Uncharacterized protein</fullName>
    </submittedName>
</protein>
<accession>A0A067L804</accession>
<feature type="region of interest" description="Disordered" evidence="1">
    <location>
        <begin position="83"/>
        <end position="130"/>
    </location>
</feature>
<feature type="compositionally biased region" description="Basic residues" evidence="1">
    <location>
        <begin position="89"/>
        <end position="104"/>
    </location>
</feature>
<evidence type="ECO:0000256" key="1">
    <source>
        <dbReference type="SAM" id="MobiDB-lite"/>
    </source>
</evidence>
<name>A0A067L804_JATCU</name>
<evidence type="ECO:0000313" key="3">
    <source>
        <dbReference type="Proteomes" id="UP000027138"/>
    </source>
</evidence>
<sequence>MFLAARDVLEQRRSCGATDRGDGVIWWWSRWVAMQSSLSYCLRLVRTERGPEWQALATSSYSEERQWRTMAWVARLCCNSASRQEMQTRMKKERKKERKKKKKGGGSGGGSVLVVSPVIGGRRNGEGESEACAGYRGERLLEVVRVD</sequence>
<proteinExistence type="predicted"/>
<evidence type="ECO:0000313" key="2">
    <source>
        <dbReference type="EMBL" id="KDP43368.1"/>
    </source>
</evidence>
<reference evidence="2 3" key="1">
    <citation type="journal article" date="2014" name="PLoS ONE">
        <title>Global Analysis of Gene Expression Profiles in Physic Nut (Jatropha curcas L.) Seedlings Exposed to Salt Stress.</title>
        <authorList>
            <person name="Zhang L."/>
            <person name="Zhang C."/>
            <person name="Wu P."/>
            <person name="Chen Y."/>
            <person name="Li M."/>
            <person name="Jiang H."/>
            <person name="Wu G."/>
        </authorList>
    </citation>
    <scope>NUCLEOTIDE SEQUENCE [LARGE SCALE GENOMIC DNA]</scope>
    <source>
        <strain evidence="3">cv. GZQX0401</strain>
        <tissue evidence="2">Young leaves</tissue>
    </source>
</reference>
<dbReference type="AlphaFoldDB" id="A0A067L804"/>
<dbReference type="Proteomes" id="UP000027138">
    <property type="component" value="Unassembled WGS sequence"/>
</dbReference>
<keyword evidence="3" id="KW-1185">Reference proteome</keyword>
<organism evidence="2 3">
    <name type="scientific">Jatropha curcas</name>
    <name type="common">Barbados nut</name>
    <dbReference type="NCBI Taxonomy" id="180498"/>
    <lineage>
        <taxon>Eukaryota</taxon>
        <taxon>Viridiplantae</taxon>
        <taxon>Streptophyta</taxon>
        <taxon>Embryophyta</taxon>
        <taxon>Tracheophyta</taxon>
        <taxon>Spermatophyta</taxon>
        <taxon>Magnoliopsida</taxon>
        <taxon>eudicotyledons</taxon>
        <taxon>Gunneridae</taxon>
        <taxon>Pentapetalae</taxon>
        <taxon>rosids</taxon>
        <taxon>fabids</taxon>
        <taxon>Malpighiales</taxon>
        <taxon>Euphorbiaceae</taxon>
        <taxon>Crotonoideae</taxon>
        <taxon>Jatropheae</taxon>
        <taxon>Jatropha</taxon>
    </lineage>
</organism>
<dbReference type="EMBL" id="KK914271">
    <property type="protein sequence ID" value="KDP43368.1"/>
    <property type="molecule type" value="Genomic_DNA"/>
</dbReference>
<gene>
    <name evidence="2" type="ORF">JCGZ_25473</name>
</gene>